<evidence type="ECO:0000313" key="18">
    <source>
        <dbReference type="EMBL" id="KAK7073934.1"/>
    </source>
</evidence>
<evidence type="ECO:0000256" key="15">
    <source>
        <dbReference type="ARBA" id="ARBA00045556"/>
    </source>
</evidence>
<dbReference type="Proteomes" id="UP001381693">
    <property type="component" value="Unassembled WGS sequence"/>
</dbReference>
<dbReference type="GO" id="GO:0006508">
    <property type="term" value="P:proteolysis"/>
    <property type="evidence" value="ECO:0007669"/>
    <property type="project" value="UniProtKB-KW"/>
</dbReference>
<dbReference type="Gene3D" id="3.90.70.10">
    <property type="entry name" value="Cysteine proteinases"/>
    <property type="match status" value="1"/>
</dbReference>
<keyword evidence="10" id="KW-0868">Chloride</keyword>
<dbReference type="InterPro" id="IPR036496">
    <property type="entry name" value="CathepsinC_exc_dom_sf"/>
</dbReference>
<dbReference type="SMART" id="SM00645">
    <property type="entry name" value="Pept_C1"/>
    <property type="match status" value="1"/>
</dbReference>
<evidence type="ECO:0000256" key="6">
    <source>
        <dbReference type="ARBA" id="ARBA00014709"/>
    </source>
</evidence>
<dbReference type="GO" id="GO:0008239">
    <property type="term" value="F:dipeptidyl-peptidase activity"/>
    <property type="evidence" value="ECO:0007669"/>
    <property type="project" value="UniProtKB-EC"/>
</dbReference>
<dbReference type="SUPFAM" id="SSF75001">
    <property type="entry name" value="Dipeptidyl peptidase I (cathepsin C), exclusion domain"/>
    <property type="match status" value="1"/>
</dbReference>
<organism evidence="18 19">
    <name type="scientific">Halocaridina rubra</name>
    <name type="common">Hawaiian red shrimp</name>
    <dbReference type="NCBI Taxonomy" id="373956"/>
    <lineage>
        <taxon>Eukaryota</taxon>
        <taxon>Metazoa</taxon>
        <taxon>Ecdysozoa</taxon>
        <taxon>Arthropoda</taxon>
        <taxon>Crustacea</taxon>
        <taxon>Multicrustacea</taxon>
        <taxon>Malacostraca</taxon>
        <taxon>Eumalacostraca</taxon>
        <taxon>Eucarida</taxon>
        <taxon>Decapoda</taxon>
        <taxon>Pleocyemata</taxon>
        <taxon>Caridea</taxon>
        <taxon>Atyoidea</taxon>
        <taxon>Atyidae</taxon>
        <taxon>Halocaridina</taxon>
    </lineage>
</organism>
<protein>
    <recommendedName>
        <fullName evidence="6">Dipeptidyl peptidase 1</fullName>
        <ecNumber evidence="5">3.4.14.1</ecNumber>
    </recommendedName>
    <alternativeName>
        <fullName evidence="12">Cathepsin C</fullName>
    </alternativeName>
    <alternativeName>
        <fullName evidence="11">Cathepsin J</fullName>
    </alternativeName>
    <alternativeName>
        <fullName evidence="14">Dipeptidyl peptidase I</fullName>
    </alternativeName>
    <alternativeName>
        <fullName evidence="13">Dipeptidyl transferase</fullName>
    </alternativeName>
</protein>
<evidence type="ECO:0000256" key="11">
    <source>
        <dbReference type="ARBA" id="ARBA00029762"/>
    </source>
</evidence>
<evidence type="ECO:0000256" key="1">
    <source>
        <dbReference type="ARBA" id="ARBA00000738"/>
    </source>
</evidence>
<evidence type="ECO:0000256" key="7">
    <source>
        <dbReference type="ARBA" id="ARBA00022670"/>
    </source>
</evidence>
<evidence type="ECO:0000256" key="2">
    <source>
        <dbReference type="ARBA" id="ARBA00001923"/>
    </source>
</evidence>
<evidence type="ECO:0000256" key="14">
    <source>
        <dbReference type="ARBA" id="ARBA00032961"/>
    </source>
</evidence>
<dbReference type="EC" id="3.4.14.1" evidence="5"/>
<dbReference type="PANTHER" id="PTHR12411">
    <property type="entry name" value="CYSTEINE PROTEASE FAMILY C1-RELATED"/>
    <property type="match status" value="1"/>
</dbReference>
<dbReference type="EMBL" id="JAXCGZ010011925">
    <property type="protein sequence ID" value="KAK7073934.1"/>
    <property type="molecule type" value="Genomic_DNA"/>
</dbReference>
<dbReference type="InterPro" id="IPR025661">
    <property type="entry name" value="Pept_asp_AS"/>
</dbReference>
<evidence type="ECO:0000256" key="9">
    <source>
        <dbReference type="ARBA" id="ARBA00022807"/>
    </source>
</evidence>
<keyword evidence="7" id="KW-0645">Protease</keyword>
<comment type="subunit">
    <text evidence="4">Tetramer of heterotrimers consisting of exclusion domain, heavy- and light chains.</text>
</comment>
<dbReference type="PROSITE" id="PS00640">
    <property type="entry name" value="THIOL_PROTEASE_ASN"/>
    <property type="match status" value="1"/>
</dbReference>
<gene>
    <name evidence="18" type="ORF">SK128_007954</name>
</gene>
<evidence type="ECO:0000256" key="12">
    <source>
        <dbReference type="ARBA" id="ARBA00029779"/>
    </source>
</evidence>
<evidence type="ECO:0000256" key="5">
    <source>
        <dbReference type="ARBA" id="ARBA00012059"/>
    </source>
</evidence>
<dbReference type="PROSITE" id="PS00139">
    <property type="entry name" value="THIOL_PROTEASE_CYS"/>
    <property type="match status" value="1"/>
</dbReference>
<comment type="caution">
    <text evidence="18">The sequence shown here is derived from an EMBL/GenBank/DDBJ whole genome shotgun (WGS) entry which is preliminary data.</text>
</comment>
<evidence type="ECO:0000313" key="19">
    <source>
        <dbReference type="Proteomes" id="UP001381693"/>
    </source>
</evidence>
<dbReference type="InterPro" id="IPR000169">
    <property type="entry name" value="Pept_cys_AS"/>
</dbReference>
<dbReference type="InterPro" id="IPR014882">
    <property type="entry name" value="CathepsinC_exc"/>
</dbReference>
<keyword evidence="9" id="KW-0788">Thiol protease</keyword>
<name>A0AAN8X6Q0_HALRR</name>
<evidence type="ECO:0000259" key="17">
    <source>
        <dbReference type="SMART" id="SM00645"/>
    </source>
</evidence>
<keyword evidence="8" id="KW-0378">Hydrolase</keyword>
<dbReference type="FunFam" id="2.40.128.80:FF:000003">
    <property type="entry name" value="Cathepsin C"/>
    <property type="match status" value="1"/>
</dbReference>
<comment type="function">
    <text evidence="15">Thiol protease. Has dipeptidylpeptidase activity. Active against a broad range of dipeptide substrates composed of both polar and hydrophobic amino acids. Proline cannot occupy the P1 position and arginine cannot occupy the P2 position of the substrate. Can act as both an exopeptidase and endopeptidase. Activates serine proteases such as elastase, cathepsin G and granzymes A and B.</text>
</comment>
<dbReference type="Pfam" id="PF08773">
    <property type="entry name" value="CathepsinC_exc"/>
    <property type="match status" value="1"/>
</dbReference>
<dbReference type="GO" id="GO:0008234">
    <property type="term" value="F:cysteine-type peptidase activity"/>
    <property type="evidence" value="ECO:0007669"/>
    <property type="project" value="UniProtKB-KW"/>
</dbReference>
<reference evidence="18 19" key="1">
    <citation type="submission" date="2023-11" db="EMBL/GenBank/DDBJ databases">
        <title>Halocaridina rubra genome assembly.</title>
        <authorList>
            <person name="Smith C."/>
        </authorList>
    </citation>
    <scope>NUCLEOTIDE SEQUENCE [LARGE SCALE GENOMIC DNA]</scope>
    <source>
        <strain evidence="18">EP-1</strain>
        <tissue evidence="18">Whole</tissue>
    </source>
</reference>
<evidence type="ECO:0000256" key="13">
    <source>
        <dbReference type="ARBA" id="ARBA00030778"/>
    </source>
</evidence>
<evidence type="ECO:0000256" key="3">
    <source>
        <dbReference type="ARBA" id="ARBA00008455"/>
    </source>
</evidence>
<sequence length="447" mass="50373">KLEIVVLLVCVALSWADTPAHCLYEDIRGTWTFYETERNGDNTIDCDNLGATVYTKNFTLDFPDTATDELGNTGTWTMIYNQGFEININERSYFAFSYYEGNWIQSTSYCDQTFTGWSRDETIRNWSCFTTAKATKVAARVTHRPSVKNEEKFFKNDENLINKINSAQTSWTAKAYPDFEKYTMKEMHMRAGGVATLVQPPSPGPVSPELKTRISYLPENFDWRNVSGISYVSPVRDQGSCGSCYAFASMANLESQIRIATHNQRQDVFSPQDPVSCSYLAQGCMGGFDFLIAGRYAMEQGVVSEECNTYTATDNTCVTNMTCPRTYVSKYAHVGGYYGACNEESMLEALITTGPISVSFMVYDDFHNYNGGIYHHTGYKNDFNPFEITNHVVLVVGYGVEESTGEKFWIVKNSWGANWGESGYFRIRRGTDEVALESMAVQVTIIP</sequence>
<evidence type="ECO:0000256" key="16">
    <source>
        <dbReference type="SAM" id="SignalP"/>
    </source>
</evidence>
<dbReference type="Gene3D" id="2.40.128.80">
    <property type="entry name" value="Cathepsin C, exclusion domain"/>
    <property type="match status" value="1"/>
</dbReference>
<dbReference type="PRINTS" id="PR00705">
    <property type="entry name" value="PAPAIN"/>
</dbReference>
<evidence type="ECO:0000256" key="8">
    <source>
        <dbReference type="ARBA" id="ARBA00022801"/>
    </source>
</evidence>
<evidence type="ECO:0000256" key="10">
    <source>
        <dbReference type="ARBA" id="ARBA00023214"/>
    </source>
</evidence>
<feature type="chain" id="PRO_5043037457" description="Dipeptidyl peptidase 1" evidence="16">
    <location>
        <begin position="17"/>
        <end position="447"/>
    </location>
</feature>
<dbReference type="AlphaFoldDB" id="A0AAN8X6Q0"/>
<comment type="catalytic activity">
    <reaction evidence="1">
        <text>Release of an N-terminal dipeptide, Xaa-Yaa-|-Zaa-, except when Xaa is Arg or Lys, or Yaa or Zaa is Pro.</text>
        <dbReference type="EC" id="3.4.14.1"/>
    </reaction>
</comment>
<feature type="non-terminal residue" evidence="18">
    <location>
        <position position="1"/>
    </location>
</feature>
<dbReference type="Pfam" id="PF00112">
    <property type="entry name" value="Peptidase_C1"/>
    <property type="match status" value="1"/>
</dbReference>
<feature type="domain" description="Peptidase C1A papain C-terminal" evidence="17">
    <location>
        <begin position="217"/>
        <end position="444"/>
    </location>
</feature>
<dbReference type="InterPro" id="IPR000668">
    <property type="entry name" value="Peptidase_C1A_C"/>
</dbReference>
<dbReference type="SUPFAM" id="SSF54001">
    <property type="entry name" value="Cysteine proteinases"/>
    <property type="match status" value="1"/>
</dbReference>
<comment type="similarity">
    <text evidence="3">Belongs to the peptidase C1 family.</text>
</comment>
<keyword evidence="19" id="KW-1185">Reference proteome</keyword>
<keyword evidence="16" id="KW-0732">Signal</keyword>
<comment type="cofactor">
    <cofactor evidence="2">
        <name>chloride</name>
        <dbReference type="ChEBI" id="CHEBI:17996"/>
    </cofactor>
</comment>
<proteinExistence type="inferred from homology"/>
<feature type="signal peptide" evidence="16">
    <location>
        <begin position="1"/>
        <end position="16"/>
    </location>
</feature>
<dbReference type="InterPro" id="IPR038765">
    <property type="entry name" value="Papain-like_cys_pep_sf"/>
</dbReference>
<evidence type="ECO:0000256" key="4">
    <source>
        <dbReference type="ARBA" id="ARBA00011610"/>
    </source>
</evidence>
<accession>A0AAN8X6Q0</accession>
<dbReference type="InterPro" id="IPR013128">
    <property type="entry name" value="Peptidase_C1A"/>
</dbReference>